<evidence type="ECO:0000313" key="2">
    <source>
        <dbReference type="EMBL" id="VDM89125.1"/>
    </source>
</evidence>
<dbReference type="AlphaFoldDB" id="A0A447GF95"/>
<dbReference type="Gene3D" id="3.30.1200.10">
    <property type="entry name" value="YggU-like"/>
    <property type="match status" value="1"/>
</dbReference>
<dbReference type="KEGG" id="mbai:MB901379_02692"/>
<comment type="similarity">
    <text evidence="1">Belongs to the UPF0235 family.</text>
</comment>
<dbReference type="SMART" id="SM01152">
    <property type="entry name" value="DUF167"/>
    <property type="match status" value="1"/>
</dbReference>
<dbReference type="Proteomes" id="UP000269998">
    <property type="component" value="Chromosome"/>
</dbReference>
<dbReference type="InterPro" id="IPR003746">
    <property type="entry name" value="DUF167"/>
</dbReference>
<protein>
    <submittedName>
        <fullName evidence="2">Uncharacterized protein</fullName>
    </submittedName>
</protein>
<gene>
    <name evidence="2" type="ORF">MB901379_02692</name>
</gene>
<dbReference type="NCBIfam" id="TIGR00251">
    <property type="entry name" value="DUF167 family protein"/>
    <property type="match status" value="1"/>
</dbReference>
<organism evidence="2 3">
    <name type="scientific">Mycobacterium basiliense</name>
    <dbReference type="NCBI Taxonomy" id="2094119"/>
    <lineage>
        <taxon>Bacteria</taxon>
        <taxon>Bacillati</taxon>
        <taxon>Actinomycetota</taxon>
        <taxon>Actinomycetes</taxon>
        <taxon>Mycobacteriales</taxon>
        <taxon>Mycobacteriaceae</taxon>
        <taxon>Mycobacterium</taxon>
    </lineage>
</organism>
<dbReference type="EMBL" id="LR130759">
    <property type="protein sequence ID" value="VDM89125.1"/>
    <property type="molecule type" value="Genomic_DNA"/>
</dbReference>
<dbReference type="Pfam" id="PF02594">
    <property type="entry name" value="DUF167"/>
    <property type="match status" value="1"/>
</dbReference>
<keyword evidence="3" id="KW-1185">Reference proteome</keyword>
<evidence type="ECO:0000256" key="1">
    <source>
        <dbReference type="ARBA" id="ARBA00010364"/>
    </source>
</evidence>
<dbReference type="InterPro" id="IPR036591">
    <property type="entry name" value="YggU-like_sf"/>
</dbReference>
<dbReference type="SUPFAM" id="SSF69786">
    <property type="entry name" value="YggU-like"/>
    <property type="match status" value="1"/>
</dbReference>
<accession>A0A447GF95</accession>
<dbReference type="RefSeq" id="WP_158017071.1">
    <property type="nucleotide sequence ID" value="NZ_CBCSKE010000024.1"/>
</dbReference>
<evidence type="ECO:0000313" key="3">
    <source>
        <dbReference type="Proteomes" id="UP000269998"/>
    </source>
</evidence>
<sequence length="76" mass="8372">MTDIVVVKVKPNSRKGPRVESDSDAGLIIYVREPAAEGKANEAVAHLLAAHLKLSRSRVELVAGARSRLKRFRIRP</sequence>
<name>A0A447GF95_9MYCO</name>
<proteinExistence type="inferred from homology"/>
<reference evidence="3" key="1">
    <citation type="submission" date="2018-02" db="EMBL/GenBank/DDBJ databases">
        <authorList>
            <person name="Seth-Smith MB H."/>
            <person name="Seth-Smith H."/>
        </authorList>
    </citation>
    <scope>NUCLEOTIDE SEQUENCE [LARGE SCALE GENOMIC DNA]</scope>
</reference>
<dbReference type="OrthoDB" id="9801878at2"/>